<dbReference type="InterPro" id="IPR000719">
    <property type="entry name" value="Prot_kinase_dom"/>
</dbReference>
<keyword evidence="7" id="KW-1185">Reference proteome</keyword>
<dbReference type="InterPro" id="IPR050339">
    <property type="entry name" value="CC_SR_Kinase"/>
</dbReference>
<proteinExistence type="predicted"/>
<dbReference type="PANTHER" id="PTHR11042:SF91">
    <property type="entry name" value="EUKARYOTIC TRANSLATION INITIATION FACTOR 2-ALPHA KINASE"/>
    <property type="match status" value="1"/>
</dbReference>
<dbReference type="PANTHER" id="PTHR11042">
    <property type="entry name" value="EUKARYOTIC TRANSLATION INITIATION FACTOR 2-ALPHA KINASE EIF2-ALPHA KINASE -RELATED"/>
    <property type="match status" value="1"/>
</dbReference>
<dbReference type="GO" id="GO:0005737">
    <property type="term" value="C:cytoplasm"/>
    <property type="evidence" value="ECO:0007669"/>
    <property type="project" value="TreeGrafter"/>
</dbReference>
<dbReference type="Gene3D" id="1.10.510.10">
    <property type="entry name" value="Transferase(Phosphotransferase) domain 1"/>
    <property type="match status" value="1"/>
</dbReference>
<keyword evidence="2" id="KW-0547">Nucleotide-binding</keyword>
<dbReference type="Proteomes" id="UP001328107">
    <property type="component" value="Unassembled WGS sequence"/>
</dbReference>
<dbReference type="InterPro" id="IPR011009">
    <property type="entry name" value="Kinase-like_dom_sf"/>
</dbReference>
<protein>
    <recommendedName>
        <fullName evidence="5">Protein kinase domain-containing protein</fullName>
    </recommendedName>
</protein>
<dbReference type="AlphaFoldDB" id="A0AAN4ZCH8"/>
<evidence type="ECO:0000259" key="5">
    <source>
        <dbReference type="PROSITE" id="PS50011"/>
    </source>
</evidence>
<dbReference type="SUPFAM" id="SSF56112">
    <property type="entry name" value="Protein kinase-like (PK-like)"/>
    <property type="match status" value="1"/>
</dbReference>
<evidence type="ECO:0000313" key="6">
    <source>
        <dbReference type="EMBL" id="GMR38251.1"/>
    </source>
</evidence>
<feature type="non-terminal residue" evidence="6">
    <location>
        <position position="1"/>
    </location>
</feature>
<evidence type="ECO:0000256" key="3">
    <source>
        <dbReference type="ARBA" id="ARBA00022777"/>
    </source>
</evidence>
<dbReference type="GO" id="GO:0005634">
    <property type="term" value="C:nucleus"/>
    <property type="evidence" value="ECO:0007669"/>
    <property type="project" value="TreeGrafter"/>
</dbReference>
<dbReference type="EMBL" id="BTRK01000002">
    <property type="protein sequence ID" value="GMR38251.1"/>
    <property type="molecule type" value="Genomic_DNA"/>
</dbReference>
<evidence type="ECO:0000313" key="7">
    <source>
        <dbReference type="Proteomes" id="UP001328107"/>
    </source>
</evidence>
<keyword evidence="3" id="KW-0418">Kinase</keyword>
<sequence>VRWVRPWGSFKYTSKVDVFTMGLILTEMCIIMTDNERKQIFAQFRNGDQCSKLENTPEIAQFVALLTHIDADKRPTCKQMLSHSMFTLDLHSIVKPRGP</sequence>
<gene>
    <name evidence="6" type="ORF">PMAYCL1PPCAC_08446</name>
</gene>
<name>A0AAN4ZCH8_9BILA</name>
<dbReference type="GO" id="GO:0005524">
    <property type="term" value="F:ATP binding"/>
    <property type="evidence" value="ECO:0007669"/>
    <property type="project" value="UniProtKB-KW"/>
</dbReference>
<evidence type="ECO:0000256" key="4">
    <source>
        <dbReference type="ARBA" id="ARBA00022840"/>
    </source>
</evidence>
<evidence type="ECO:0000256" key="1">
    <source>
        <dbReference type="ARBA" id="ARBA00022679"/>
    </source>
</evidence>
<organism evidence="6 7">
    <name type="scientific">Pristionchus mayeri</name>
    <dbReference type="NCBI Taxonomy" id="1317129"/>
    <lineage>
        <taxon>Eukaryota</taxon>
        <taxon>Metazoa</taxon>
        <taxon>Ecdysozoa</taxon>
        <taxon>Nematoda</taxon>
        <taxon>Chromadorea</taxon>
        <taxon>Rhabditida</taxon>
        <taxon>Rhabditina</taxon>
        <taxon>Diplogasteromorpha</taxon>
        <taxon>Diplogasteroidea</taxon>
        <taxon>Neodiplogasteridae</taxon>
        <taxon>Pristionchus</taxon>
    </lineage>
</organism>
<comment type="caution">
    <text evidence="6">The sequence shown here is derived from an EMBL/GenBank/DDBJ whole genome shotgun (WGS) entry which is preliminary data.</text>
</comment>
<keyword evidence="4" id="KW-0067">ATP-binding</keyword>
<keyword evidence="1" id="KW-0808">Transferase</keyword>
<reference evidence="7" key="1">
    <citation type="submission" date="2022-10" db="EMBL/GenBank/DDBJ databases">
        <title>Genome assembly of Pristionchus species.</title>
        <authorList>
            <person name="Yoshida K."/>
            <person name="Sommer R.J."/>
        </authorList>
    </citation>
    <scope>NUCLEOTIDE SEQUENCE [LARGE SCALE GENOMIC DNA]</scope>
    <source>
        <strain evidence="7">RS5460</strain>
    </source>
</reference>
<feature type="domain" description="Protein kinase" evidence="5">
    <location>
        <begin position="1"/>
        <end position="86"/>
    </location>
</feature>
<evidence type="ECO:0000256" key="2">
    <source>
        <dbReference type="ARBA" id="ARBA00022741"/>
    </source>
</evidence>
<dbReference type="GO" id="GO:0004694">
    <property type="term" value="F:eukaryotic translation initiation factor 2alpha kinase activity"/>
    <property type="evidence" value="ECO:0007669"/>
    <property type="project" value="TreeGrafter"/>
</dbReference>
<dbReference type="PROSITE" id="PS50011">
    <property type="entry name" value="PROTEIN_KINASE_DOM"/>
    <property type="match status" value="1"/>
</dbReference>
<accession>A0AAN4ZCH8</accession>